<keyword evidence="2 11" id="KW-0547">Nucleotide-binding</keyword>
<feature type="short sequence motif" description="RadA KNRFG motif" evidence="11">
    <location>
        <begin position="248"/>
        <end position="252"/>
    </location>
</feature>
<keyword evidence="9 11" id="KW-0238">DNA-binding</keyword>
<dbReference type="GO" id="GO:0005524">
    <property type="term" value="F:ATP binding"/>
    <property type="evidence" value="ECO:0007669"/>
    <property type="project" value="UniProtKB-UniRule"/>
</dbReference>
<sequence>MKTSTIIFTCSHCGAQFQKWAGRCLECGKWGTVEKTNSPIKNAKEEISKNYLPIKTEKLSEISNQNFKRLQTNIFELDRVLGGGLVPGSLILLGGEPGIGKSTLALQLANIIDETVYFSGEESTQQIKMRASRLDINSTTLQLASTTNIENIIATSLATKSKLAIIDSIQTVYSDEVEGEAGNISQVRACTAKLMEAAKKNNITYILVGQVTKDGIVAGPKTLEHLVDTVLYLEGDRFHDFRILRAAKNRFGPTDEVGVFTMEKNGLQEVKNPSAAMISERNEPVSGTVITAIMEGTRPMLIEIQALVTKTNFGFPQRRASGFDLNRLQVLIGVLSRRAGLPLESYDVFLNVVGGLTADEPAVDLAVILAIASGLKDKTLPRGLAAFGEVGLSGEVRPVNHTDKRLAEIKNLGLEIAVIPLSTKTPKIAGLKIAQIKNVQEVVEKIIQK</sequence>
<evidence type="ECO:0000256" key="4">
    <source>
        <dbReference type="ARBA" id="ARBA00022771"/>
    </source>
</evidence>
<dbReference type="Gene3D" id="3.30.230.10">
    <property type="match status" value="1"/>
</dbReference>
<dbReference type="NCBIfam" id="TIGR00416">
    <property type="entry name" value="sms"/>
    <property type="match status" value="1"/>
</dbReference>
<comment type="function">
    <text evidence="13">DNA-dependent ATPase involved in processing of recombination intermediates, plays a role in repairing DNA breaks. Stimulates the branch migration of RecA-mediated strand transfer reactions, allowing the 3' invading strand to extend heteroduplex DNA faster. Binds ssDNA in the presence of ADP but not other nucleotides, has ATPase activity that is stimulated by ssDNA and various branched DNA structures, but inhibited by SSB. Does not have RecA's homology-searching function.</text>
</comment>
<evidence type="ECO:0000256" key="5">
    <source>
        <dbReference type="ARBA" id="ARBA00022801"/>
    </source>
</evidence>
<evidence type="ECO:0000256" key="12">
    <source>
        <dbReference type="NCBIfam" id="TIGR00416"/>
    </source>
</evidence>
<evidence type="ECO:0000256" key="10">
    <source>
        <dbReference type="ARBA" id="ARBA00023204"/>
    </source>
</evidence>
<dbReference type="PROSITE" id="PS50162">
    <property type="entry name" value="RECA_2"/>
    <property type="match status" value="1"/>
</dbReference>
<keyword evidence="7 11" id="KW-0067">ATP-binding</keyword>
<comment type="domain">
    <text evidence="11">The middle region has homology to RecA with ATPase motifs including the RadA KNRFG motif, while the C-terminus is homologous to Lon protease.</text>
</comment>
<name>A0A1F6NY50_9BACT</name>
<evidence type="ECO:0000313" key="16">
    <source>
        <dbReference type="Proteomes" id="UP000178490"/>
    </source>
</evidence>
<evidence type="ECO:0000256" key="1">
    <source>
        <dbReference type="ARBA" id="ARBA00022723"/>
    </source>
</evidence>
<dbReference type="InterPro" id="IPR041166">
    <property type="entry name" value="Rubredoxin_2"/>
</dbReference>
<dbReference type="Gene3D" id="3.40.50.300">
    <property type="entry name" value="P-loop containing nucleotide triphosphate hydrolases"/>
    <property type="match status" value="1"/>
</dbReference>
<keyword evidence="6 13" id="KW-0862">Zinc</keyword>
<evidence type="ECO:0000256" key="9">
    <source>
        <dbReference type="ARBA" id="ARBA00023125"/>
    </source>
</evidence>
<dbReference type="CDD" id="cd01121">
    <property type="entry name" value="RadA_SMS_N"/>
    <property type="match status" value="1"/>
</dbReference>
<comment type="similarity">
    <text evidence="11 13">Belongs to the RecA family. RadA subfamily.</text>
</comment>
<proteinExistence type="inferred from homology"/>
<feature type="domain" description="RecA family profile 1" evidence="14">
    <location>
        <begin position="66"/>
        <end position="211"/>
    </location>
</feature>
<dbReference type="InterPro" id="IPR014721">
    <property type="entry name" value="Ribsml_uS5_D2-typ_fold_subgr"/>
</dbReference>
<evidence type="ECO:0000256" key="2">
    <source>
        <dbReference type="ARBA" id="ARBA00022741"/>
    </source>
</evidence>
<keyword evidence="8 11" id="KW-0346">Stress response</keyword>
<dbReference type="SUPFAM" id="SSF52540">
    <property type="entry name" value="P-loop containing nucleoside triphosphate hydrolases"/>
    <property type="match status" value="1"/>
</dbReference>
<dbReference type="GO" id="GO:0016787">
    <property type="term" value="F:hydrolase activity"/>
    <property type="evidence" value="ECO:0007669"/>
    <property type="project" value="UniProtKB-KW"/>
</dbReference>
<evidence type="ECO:0000256" key="3">
    <source>
        <dbReference type="ARBA" id="ARBA00022763"/>
    </source>
</evidence>
<evidence type="ECO:0000256" key="6">
    <source>
        <dbReference type="ARBA" id="ARBA00022833"/>
    </source>
</evidence>
<dbReference type="InterPro" id="IPR003593">
    <property type="entry name" value="AAA+_ATPase"/>
</dbReference>
<dbReference type="PANTHER" id="PTHR32472">
    <property type="entry name" value="DNA REPAIR PROTEIN RADA"/>
    <property type="match status" value="1"/>
</dbReference>
<dbReference type="GO" id="GO:0000725">
    <property type="term" value="P:recombinational repair"/>
    <property type="evidence" value="ECO:0007669"/>
    <property type="project" value="UniProtKB-UniRule"/>
</dbReference>
<dbReference type="InterPro" id="IPR027417">
    <property type="entry name" value="P-loop_NTPase"/>
</dbReference>
<dbReference type="SUPFAM" id="SSF54211">
    <property type="entry name" value="Ribosomal protein S5 domain 2-like"/>
    <property type="match status" value="1"/>
</dbReference>
<organism evidence="15 16">
    <name type="scientific">Candidatus Magasanikbacteria bacterium RIFOXYD2_FULL_36_9</name>
    <dbReference type="NCBI Taxonomy" id="1798707"/>
    <lineage>
        <taxon>Bacteria</taxon>
        <taxon>Candidatus Magasanikiibacteriota</taxon>
    </lineage>
</organism>
<dbReference type="InterPro" id="IPR004504">
    <property type="entry name" value="DNA_repair_RadA"/>
</dbReference>
<evidence type="ECO:0000256" key="11">
    <source>
        <dbReference type="HAMAP-Rule" id="MF_01498"/>
    </source>
</evidence>
<feature type="region of interest" description="Lon-protease-like" evidence="11">
    <location>
        <begin position="347"/>
        <end position="449"/>
    </location>
</feature>
<reference evidence="15 16" key="1">
    <citation type="journal article" date="2016" name="Nat. Commun.">
        <title>Thousands of microbial genomes shed light on interconnected biogeochemical processes in an aquifer system.</title>
        <authorList>
            <person name="Anantharaman K."/>
            <person name="Brown C.T."/>
            <person name="Hug L.A."/>
            <person name="Sharon I."/>
            <person name="Castelle C.J."/>
            <person name="Probst A.J."/>
            <person name="Thomas B.C."/>
            <person name="Singh A."/>
            <person name="Wilkins M.J."/>
            <person name="Karaoz U."/>
            <person name="Brodie E.L."/>
            <person name="Williams K.H."/>
            <person name="Hubbard S.S."/>
            <person name="Banfield J.F."/>
        </authorList>
    </citation>
    <scope>NUCLEOTIDE SEQUENCE [LARGE SCALE GENOMIC DNA]</scope>
</reference>
<dbReference type="GO" id="GO:0003684">
    <property type="term" value="F:damaged DNA binding"/>
    <property type="evidence" value="ECO:0007669"/>
    <property type="project" value="InterPro"/>
</dbReference>
<evidence type="ECO:0000259" key="14">
    <source>
        <dbReference type="PROSITE" id="PS50162"/>
    </source>
</evidence>
<gene>
    <name evidence="11" type="primary">radA</name>
    <name evidence="15" type="ORF">A2537_00595</name>
</gene>
<comment type="caution">
    <text evidence="15">The sequence shown here is derived from an EMBL/GenBank/DDBJ whole genome shotgun (WGS) entry which is preliminary data.</text>
</comment>
<keyword evidence="10 11" id="KW-0234">DNA repair</keyword>
<dbReference type="InterPro" id="IPR020568">
    <property type="entry name" value="Ribosomal_Su5_D2-typ_SF"/>
</dbReference>
<evidence type="ECO:0000256" key="13">
    <source>
        <dbReference type="RuleBase" id="RU003555"/>
    </source>
</evidence>
<dbReference type="PANTHER" id="PTHR32472:SF10">
    <property type="entry name" value="DNA REPAIR PROTEIN RADA-LIKE PROTEIN"/>
    <property type="match status" value="1"/>
</dbReference>
<dbReference type="GO" id="GO:0008270">
    <property type="term" value="F:zinc ion binding"/>
    <property type="evidence" value="ECO:0007669"/>
    <property type="project" value="UniProtKB-KW"/>
</dbReference>
<dbReference type="Proteomes" id="UP000178490">
    <property type="component" value="Unassembled WGS sequence"/>
</dbReference>
<dbReference type="EMBL" id="MFRC01000059">
    <property type="protein sequence ID" value="OGH88857.1"/>
    <property type="molecule type" value="Genomic_DNA"/>
</dbReference>
<dbReference type="GO" id="GO:0140664">
    <property type="term" value="F:ATP-dependent DNA damage sensor activity"/>
    <property type="evidence" value="ECO:0007669"/>
    <property type="project" value="InterPro"/>
</dbReference>
<protein>
    <recommendedName>
        <fullName evidence="11 12">DNA repair protein RadA</fullName>
    </recommendedName>
</protein>
<dbReference type="FunFam" id="3.40.50.300:FF:000050">
    <property type="entry name" value="DNA repair protein RadA"/>
    <property type="match status" value="1"/>
</dbReference>
<evidence type="ECO:0000256" key="8">
    <source>
        <dbReference type="ARBA" id="ARBA00023016"/>
    </source>
</evidence>
<dbReference type="AlphaFoldDB" id="A0A1F6NY50"/>
<dbReference type="Pfam" id="PF13481">
    <property type="entry name" value="AAA_25"/>
    <property type="match status" value="1"/>
</dbReference>
<accession>A0A1F6NY50</accession>
<dbReference type="PRINTS" id="PR01874">
    <property type="entry name" value="DNAREPAIRADA"/>
</dbReference>
<dbReference type="SMART" id="SM00382">
    <property type="entry name" value="AAA"/>
    <property type="match status" value="1"/>
</dbReference>
<keyword evidence="1 11" id="KW-0479">Metal-binding</keyword>
<keyword evidence="4 13" id="KW-0863">Zinc-finger</keyword>
<dbReference type="InterPro" id="IPR020588">
    <property type="entry name" value="RecA_ATP-bd"/>
</dbReference>
<dbReference type="Pfam" id="PF18073">
    <property type="entry name" value="Zn_ribbon_LapB"/>
    <property type="match status" value="1"/>
</dbReference>
<dbReference type="GO" id="GO:0005829">
    <property type="term" value="C:cytosol"/>
    <property type="evidence" value="ECO:0007669"/>
    <property type="project" value="TreeGrafter"/>
</dbReference>
<feature type="binding site" evidence="11">
    <location>
        <begin position="95"/>
        <end position="102"/>
    </location>
    <ligand>
        <name>ATP</name>
        <dbReference type="ChEBI" id="CHEBI:30616"/>
    </ligand>
</feature>
<evidence type="ECO:0000313" key="15">
    <source>
        <dbReference type="EMBL" id="OGH88857.1"/>
    </source>
</evidence>
<comment type="function">
    <text evidence="11">Plays a role in repairing double-strand DNA breaks, probably involving stabilizing or processing branched DNA or blocked replication forks.</text>
</comment>
<keyword evidence="5" id="KW-0378">Hydrolase</keyword>
<keyword evidence="3 11" id="KW-0227">DNA damage</keyword>
<evidence type="ECO:0000256" key="7">
    <source>
        <dbReference type="ARBA" id="ARBA00022840"/>
    </source>
</evidence>
<dbReference type="HAMAP" id="MF_01498">
    <property type="entry name" value="RadA_bact"/>
    <property type="match status" value="1"/>
</dbReference>